<dbReference type="PROSITE" id="PS51375">
    <property type="entry name" value="PPR"/>
    <property type="match status" value="6"/>
</dbReference>
<organism evidence="4 5">
    <name type="scientific">Quercus lobata</name>
    <name type="common">Valley oak</name>
    <dbReference type="NCBI Taxonomy" id="97700"/>
    <lineage>
        <taxon>Eukaryota</taxon>
        <taxon>Viridiplantae</taxon>
        <taxon>Streptophyta</taxon>
        <taxon>Embryophyta</taxon>
        <taxon>Tracheophyta</taxon>
        <taxon>Spermatophyta</taxon>
        <taxon>Magnoliopsida</taxon>
        <taxon>eudicotyledons</taxon>
        <taxon>Gunneridae</taxon>
        <taxon>Pentapetalae</taxon>
        <taxon>rosids</taxon>
        <taxon>fabids</taxon>
        <taxon>Fagales</taxon>
        <taxon>Fagaceae</taxon>
        <taxon>Quercus</taxon>
    </lineage>
</organism>
<dbReference type="Pfam" id="PF01535">
    <property type="entry name" value="PPR"/>
    <property type="match status" value="3"/>
</dbReference>
<reference evidence="4" key="2">
    <citation type="submission" date="2021-01" db="UniProtKB">
        <authorList>
            <consortium name="EnsemblPlants"/>
        </authorList>
    </citation>
    <scope>IDENTIFICATION</scope>
</reference>
<dbReference type="PANTHER" id="PTHR47939:SF3">
    <property type="entry name" value="REPEAT-CONTAINING PROTEIN, PUTATIVE-RELATED"/>
    <property type="match status" value="1"/>
</dbReference>
<dbReference type="Pfam" id="PF13041">
    <property type="entry name" value="PPR_2"/>
    <property type="match status" value="2"/>
</dbReference>
<name>A0A7N2MLI8_QUELO</name>
<feature type="repeat" description="PPR" evidence="3">
    <location>
        <begin position="103"/>
        <end position="137"/>
    </location>
</feature>
<feature type="repeat" description="PPR" evidence="3">
    <location>
        <begin position="252"/>
        <end position="286"/>
    </location>
</feature>
<dbReference type="InterPro" id="IPR050667">
    <property type="entry name" value="PPR-containing_protein"/>
</dbReference>
<dbReference type="InterPro" id="IPR011990">
    <property type="entry name" value="TPR-like_helical_dom_sf"/>
</dbReference>
<dbReference type="InterPro" id="IPR002885">
    <property type="entry name" value="PPR_rpt"/>
</dbReference>
<dbReference type="Gramene" id="QL09p049934:mrna">
    <property type="protein sequence ID" value="QL09p049934:mrna"/>
    <property type="gene ID" value="QL09p049934"/>
</dbReference>
<dbReference type="Proteomes" id="UP000594261">
    <property type="component" value="Chromosome 9"/>
</dbReference>
<dbReference type="NCBIfam" id="TIGR00756">
    <property type="entry name" value="PPR"/>
    <property type="match status" value="5"/>
</dbReference>
<reference evidence="4 5" key="1">
    <citation type="journal article" date="2016" name="G3 (Bethesda)">
        <title>First Draft Assembly and Annotation of the Genome of a California Endemic Oak Quercus lobata Nee (Fagaceae).</title>
        <authorList>
            <person name="Sork V.L."/>
            <person name="Fitz-Gibbon S.T."/>
            <person name="Puiu D."/>
            <person name="Crepeau M."/>
            <person name="Gugger P.F."/>
            <person name="Sherman R."/>
            <person name="Stevens K."/>
            <person name="Langley C.H."/>
            <person name="Pellegrini M."/>
            <person name="Salzberg S.L."/>
        </authorList>
    </citation>
    <scope>NUCLEOTIDE SEQUENCE [LARGE SCALE GENOMIC DNA]</scope>
    <source>
        <strain evidence="4 5">cv. SW786</strain>
    </source>
</reference>
<sequence>MIKFVLVGGNPRYPFSVIAATVGNCCNDEKVIAKLFNSMLNVYSDCKMFDLVSRVFDYMKGNGIEIDERTCTVHLLALKKSYECLQLVLDFFYWMVESGIEVSVYSLTVVVDGLCWSGVGKRGRELVEEMIGRGIKPNVVTFNVMLNACAKRWNFEELELVLLLMEKEGVAFSDHTYKVLIGGFTSSGKIDKAKKLGFMDGAKSMYGEMTDRSIFPNADTYSALISGLCKAGEMGLAMTYVNMMQRKGIELDDVMFNSLFDGFCNKGMVDEAFEVQVMMEKKGFAADLTVFDKIVSGLCKLNRIEEAKRLLNVMVKRDENAYKTEFSGLLTDWQSDEALDSQS</sequence>
<keyword evidence="2" id="KW-0677">Repeat</keyword>
<feature type="repeat" description="PPR" evidence="3">
    <location>
        <begin position="32"/>
        <end position="66"/>
    </location>
</feature>
<dbReference type="EnsemblPlants" id="QL09p049934:mrna">
    <property type="protein sequence ID" value="QL09p049934:mrna"/>
    <property type="gene ID" value="QL09p049934"/>
</dbReference>
<keyword evidence="5" id="KW-1185">Reference proteome</keyword>
<dbReference type="EMBL" id="LRBV02000009">
    <property type="status" value="NOT_ANNOTATED_CDS"/>
    <property type="molecule type" value="Genomic_DNA"/>
</dbReference>
<protein>
    <recommendedName>
        <fullName evidence="6">Pentatricopeptide repeat-containing protein</fullName>
    </recommendedName>
</protein>
<proteinExistence type="inferred from homology"/>
<evidence type="ECO:0000256" key="1">
    <source>
        <dbReference type="ARBA" id="ARBA00007626"/>
    </source>
</evidence>
<evidence type="ECO:0008006" key="6">
    <source>
        <dbReference type="Google" id="ProtNLM"/>
    </source>
</evidence>
<dbReference type="PANTHER" id="PTHR47939">
    <property type="entry name" value="MEMBRANE-ASSOCIATED SALT-INDUCIBLE PROTEIN-LIKE"/>
    <property type="match status" value="1"/>
</dbReference>
<feature type="repeat" description="PPR" evidence="3">
    <location>
        <begin position="287"/>
        <end position="321"/>
    </location>
</feature>
<evidence type="ECO:0000256" key="2">
    <source>
        <dbReference type="ARBA" id="ARBA00022737"/>
    </source>
</evidence>
<evidence type="ECO:0000313" key="5">
    <source>
        <dbReference type="Proteomes" id="UP000594261"/>
    </source>
</evidence>
<dbReference type="AlphaFoldDB" id="A0A7N2MLI8"/>
<dbReference type="InParanoid" id="A0A7N2MLI8"/>
<evidence type="ECO:0000256" key="3">
    <source>
        <dbReference type="PROSITE-ProRule" id="PRU00708"/>
    </source>
</evidence>
<accession>A0A7N2MLI8</accession>
<dbReference type="Gene3D" id="1.25.40.10">
    <property type="entry name" value="Tetratricopeptide repeat domain"/>
    <property type="match status" value="3"/>
</dbReference>
<dbReference type="OMA" id="EREGIMF"/>
<feature type="repeat" description="PPR" evidence="3">
    <location>
        <begin position="217"/>
        <end position="251"/>
    </location>
</feature>
<evidence type="ECO:0000313" key="4">
    <source>
        <dbReference type="EnsemblPlants" id="QL09p049934:mrna"/>
    </source>
</evidence>
<feature type="repeat" description="PPR" evidence="3">
    <location>
        <begin position="138"/>
        <end position="172"/>
    </location>
</feature>
<comment type="similarity">
    <text evidence="1">Belongs to the PPR family. P subfamily.</text>
</comment>